<dbReference type="InterPro" id="IPR001304">
    <property type="entry name" value="C-type_lectin-like"/>
</dbReference>
<feature type="domain" description="C-type lectin" evidence="2">
    <location>
        <begin position="182"/>
        <end position="322"/>
    </location>
</feature>
<dbReference type="AlphaFoldDB" id="A0A6G0HSL7"/>
<evidence type="ECO:0000259" key="2">
    <source>
        <dbReference type="PROSITE" id="PS50041"/>
    </source>
</evidence>
<dbReference type="PROSITE" id="PS50041">
    <property type="entry name" value="C_TYPE_LECTIN_2"/>
    <property type="match status" value="1"/>
</dbReference>
<evidence type="ECO:0000313" key="4">
    <source>
        <dbReference type="Proteomes" id="UP000424527"/>
    </source>
</evidence>
<comment type="caution">
    <text evidence="3">The sequence shown here is derived from an EMBL/GenBank/DDBJ whole genome shotgun (WGS) entry which is preliminary data.</text>
</comment>
<proteinExistence type="predicted"/>
<protein>
    <submittedName>
        <fullName evidence="3">Galactose-specific lectin nattectin</fullName>
    </submittedName>
</protein>
<dbReference type="PANTHER" id="PTHR22801">
    <property type="entry name" value="LITHOSTATHINE"/>
    <property type="match status" value="1"/>
</dbReference>
<dbReference type="Proteomes" id="UP000424527">
    <property type="component" value="Unassembled WGS sequence"/>
</dbReference>
<dbReference type="InterPro" id="IPR016187">
    <property type="entry name" value="CTDL_fold"/>
</dbReference>
<dbReference type="EMBL" id="REGW02000019">
    <property type="protein sequence ID" value="KAE8281966.1"/>
    <property type="molecule type" value="Genomic_DNA"/>
</dbReference>
<dbReference type="Pfam" id="PF00059">
    <property type="entry name" value="Lectin_C"/>
    <property type="match status" value="1"/>
</dbReference>
<accession>A0A6G0HSL7</accession>
<name>A0A6G0HSL7_LARCR</name>
<sequence length="329" mass="38203">MSQENAQLNLLLNKTSQEKNAELNLLLNKTSKENTQLNLNLKDMSQENAQLNLLLNKTSQENTQLNLHLENAIQEKRQLDVENQKVNMFLNSTLENFNLIEEENKQLNLHLNESLKIITRQGTESKQLHQLLLNEQLNSMQLKAANEHQLSILFSNKMGFIWRFCNRDTLQCSRCLPGWTEHASRCFILSHEPKKWENARIECLDYGGDLAMVWNKEDQAFLTNMTFQYVQQNPSKDFHSAWIGLQDMVKEGTFFWVYGDTLKWNVIYWMDQEPNNAMATWDTSQAGQDCVAIVPPTCIGAEDWLNSWDDIICNGRRHYICETTALILG</sequence>
<dbReference type="SMART" id="SM00034">
    <property type="entry name" value="CLECT"/>
    <property type="match status" value="1"/>
</dbReference>
<keyword evidence="4" id="KW-1185">Reference proteome</keyword>
<evidence type="ECO:0000256" key="1">
    <source>
        <dbReference type="SAM" id="Coils"/>
    </source>
</evidence>
<evidence type="ECO:0000313" key="3">
    <source>
        <dbReference type="EMBL" id="KAE8281966.1"/>
    </source>
</evidence>
<dbReference type="Gene3D" id="3.10.100.10">
    <property type="entry name" value="Mannose-Binding Protein A, subunit A"/>
    <property type="match status" value="1"/>
</dbReference>
<keyword evidence="3" id="KW-0430">Lectin</keyword>
<organism evidence="3 4">
    <name type="scientific">Larimichthys crocea</name>
    <name type="common">Large yellow croaker</name>
    <name type="synonym">Pseudosciaena crocea</name>
    <dbReference type="NCBI Taxonomy" id="215358"/>
    <lineage>
        <taxon>Eukaryota</taxon>
        <taxon>Metazoa</taxon>
        <taxon>Chordata</taxon>
        <taxon>Craniata</taxon>
        <taxon>Vertebrata</taxon>
        <taxon>Euteleostomi</taxon>
        <taxon>Actinopterygii</taxon>
        <taxon>Neopterygii</taxon>
        <taxon>Teleostei</taxon>
        <taxon>Neoteleostei</taxon>
        <taxon>Acanthomorphata</taxon>
        <taxon>Eupercaria</taxon>
        <taxon>Sciaenidae</taxon>
        <taxon>Larimichthys</taxon>
    </lineage>
</organism>
<reference evidence="3 4" key="1">
    <citation type="submission" date="2019-07" db="EMBL/GenBank/DDBJ databases">
        <title>Chromosome genome assembly for large yellow croaker.</title>
        <authorList>
            <person name="Xiao S."/>
        </authorList>
    </citation>
    <scope>NUCLEOTIDE SEQUENCE [LARGE SCALE GENOMIC DNA]</scope>
    <source>
        <strain evidence="3">JMULYC20181020</strain>
        <tissue evidence="3">Muscle</tissue>
    </source>
</reference>
<dbReference type="PANTHER" id="PTHR22801:SF63">
    <property type="entry name" value="C-TYPE LECTIN DOMAIN-CONTAINING PROTEIN"/>
    <property type="match status" value="1"/>
</dbReference>
<gene>
    <name evidence="3" type="ORF">D5F01_LYC19355</name>
</gene>
<keyword evidence="1" id="KW-0175">Coiled coil</keyword>
<feature type="coiled-coil region" evidence="1">
    <location>
        <begin position="13"/>
        <end position="82"/>
    </location>
</feature>
<dbReference type="InterPro" id="IPR050801">
    <property type="entry name" value="Ca-Dep_Lectins_ImmuneDev"/>
</dbReference>
<dbReference type="InterPro" id="IPR016186">
    <property type="entry name" value="C-type_lectin-like/link_sf"/>
</dbReference>
<dbReference type="SUPFAM" id="SSF56436">
    <property type="entry name" value="C-type lectin-like"/>
    <property type="match status" value="1"/>
</dbReference>
<dbReference type="GO" id="GO:0030246">
    <property type="term" value="F:carbohydrate binding"/>
    <property type="evidence" value="ECO:0007669"/>
    <property type="project" value="UniProtKB-KW"/>
</dbReference>